<reference evidence="6 7" key="1">
    <citation type="submission" date="2019-03" db="EMBL/GenBank/DDBJ databases">
        <title>Jiella endophytica sp. nov., a novel endophytic bacterium isolated from root of Ficus microcarpa Linn. f.</title>
        <authorList>
            <person name="Tuo L."/>
        </authorList>
    </citation>
    <scope>NUCLEOTIDE SEQUENCE [LARGE SCALE GENOMIC DNA]</scope>
    <source>
        <strain evidence="6 7">CBS5Q-3</strain>
    </source>
</reference>
<accession>A0A4Y8RVA7</accession>
<keyword evidence="7" id="KW-1185">Reference proteome</keyword>
<dbReference type="GO" id="GO:0000166">
    <property type="term" value="F:nucleotide binding"/>
    <property type="evidence" value="ECO:0007669"/>
    <property type="project" value="UniProtKB-KW"/>
</dbReference>
<keyword evidence="5" id="KW-0378">Hydrolase</keyword>
<dbReference type="GO" id="GO:0110001">
    <property type="term" value="C:toxin-antitoxin complex"/>
    <property type="evidence" value="ECO:0007669"/>
    <property type="project" value="InterPro"/>
</dbReference>
<evidence type="ECO:0000256" key="3">
    <source>
        <dbReference type="ARBA" id="ARBA00022722"/>
    </source>
</evidence>
<sequence length="124" mass="13903">MTSGSGVTPFDLLRSIEAACARCARVTQRFSLETLQADEVEQLALSKAIEQIGEHCNRLLQKFPVFSGSYPELNLNYPVRMRHRIAHGYDDLDYPTLWVIATTSVPELHAAIRRILTDAGEDLT</sequence>
<dbReference type="Pfam" id="PF01934">
    <property type="entry name" value="HepT-like"/>
    <property type="match status" value="1"/>
</dbReference>
<keyword evidence="4" id="KW-0547">Nucleotide-binding</keyword>
<evidence type="ECO:0000256" key="1">
    <source>
        <dbReference type="ARBA" id="ARBA00022553"/>
    </source>
</evidence>
<dbReference type="InterPro" id="IPR051813">
    <property type="entry name" value="HepT_RNase_toxin"/>
</dbReference>
<dbReference type="EMBL" id="SOZD01000001">
    <property type="protein sequence ID" value="TFF27798.1"/>
    <property type="molecule type" value="Genomic_DNA"/>
</dbReference>
<keyword evidence="1" id="KW-0597">Phosphoprotein</keyword>
<evidence type="ECO:0000256" key="2">
    <source>
        <dbReference type="ARBA" id="ARBA00022649"/>
    </source>
</evidence>
<proteinExistence type="predicted"/>
<dbReference type="GO" id="GO:0016787">
    <property type="term" value="F:hydrolase activity"/>
    <property type="evidence" value="ECO:0007669"/>
    <property type="project" value="UniProtKB-KW"/>
</dbReference>
<evidence type="ECO:0000256" key="5">
    <source>
        <dbReference type="ARBA" id="ARBA00022801"/>
    </source>
</evidence>
<comment type="caution">
    <text evidence="6">The sequence shown here is derived from an EMBL/GenBank/DDBJ whole genome shotgun (WGS) entry which is preliminary data.</text>
</comment>
<keyword evidence="3" id="KW-0540">Nuclease</keyword>
<name>A0A4Y8RVA7_9HYPH</name>
<dbReference type="PANTHER" id="PTHR34139:SF1">
    <property type="entry name" value="RNASE MJ1380-RELATED"/>
    <property type="match status" value="1"/>
</dbReference>
<dbReference type="AlphaFoldDB" id="A0A4Y8RVA7"/>
<gene>
    <name evidence="6" type="ORF">E3C22_04915</name>
</gene>
<evidence type="ECO:0000313" key="6">
    <source>
        <dbReference type="EMBL" id="TFF27798.1"/>
    </source>
</evidence>
<dbReference type="GO" id="GO:0004540">
    <property type="term" value="F:RNA nuclease activity"/>
    <property type="evidence" value="ECO:0007669"/>
    <property type="project" value="InterPro"/>
</dbReference>
<dbReference type="InterPro" id="IPR008201">
    <property type="entry name" value="HepT-like"/>
</dbReference>
<protein>
    <submittedName>
        <fullName evidence="6">DUF86 domain-containing protein</fullName>
    </submittedName>
</protein>
<evidence type="ECO:0000256" key="4">
    <source>
        <dbReference type="ARBA" id="ARBA00022741"/>
    </source>
</evidence>
<keyword evidence="2" id="KW-1277">Toxin-antitoxin system</keyword>
<evidence type="ECO:0000313" key="7">
    <source>
        <dbReference type="Proteomes" id="UP000298179"/>
    </source>
</evidence>
<dbReference type="PANTHER" id="PTHR34139">
    <property type="entry name" value="UPF0331 PROTEIN MJ0127"/>
    <property type="match status" value="1"/>
</dbReference>
<dbReference type="RefSeq" id="WP_134760750.1">
    <property type="nucleotide sequence ID" value="NZ_SOZD01000001.1"/>
</dbReference>
<dbReference type="OrthoDB" id="4829434at2"/>
<dbReference type="Proteomes" id="UP000298179">
    <property type="component" value="Unassembled WGS sequence"/>
</dbReference>
<organism evidence="6 7">
    <name type="scientific">Jiella endophytica</name>
    <dbReference type="NCBI Taxonomy" id="2558362"/>
    <lineage>
        <taxon>Bacteria</taxon>
        <taxon>Pseudomonadati</taxon>
        <taxon>Pseudomonadota</taxon>
        <taxon>Alphaproteobacteria</taxon>
        <taxon>Hyphomicrobiales</taxon>
        <taxon>Aurantimonadaceae</taxon>
        <taxon>Jiella</taxon>
    </lineage>
</organism>